<reference evidence="2" key="1">
    <citation type="journal article" date="2014" name="Int. J. Syst. Evol. Microbiol.">
        <title>Complete genome of a new Firmicutes species belonging to the dominant human colonic microbiota ('Ruminococcus bicirculans') reveals two chromosomes and a selective capacity to utilize plant glucans.</title>
        <authorList>
            <consortium name="NISC Comparative Sequencing Program"/>
            <person name="Wegmann U."/>
            <person name="Louis P."/>
            <person name="Goesmann A."/>
            <person name="Henrissat B."/>
            <person name="Duncan S.H."/>
            <person name="Flint H.J."/>
        </authorList>
    </citation>
    <scope>NUCLEOTIDE SEQUENCE</scope>
    <source>
        <strain evidence="2">CGMCC 1.15931</strain>
    </source>
</reference>
<reference evidence="5" key="2">
    <citation type="journal article" date="2019" name="Int. J. Syst. Evol. Microbiol.">
        <title>The Global Catalogue of Microorganisms (GCM) 10K type strain sequencing project: providing services to taxonomists for standard genome sequencing and annotation.</title>
        <authorList>
            <consortium name="The Broad Institute Genomics Platform"/>
            <consortium name="The Broad Institute Genome Sequencing Center for Infectious Disease"/>
            <person name="Wu L."/>
            <person name="Ma J."/>
        </authorList>
    </citation>
    <scope>NUCLEOTIDE SEQUENCE [LARGE SCALE GENOMIC DNA]</scope>
    <source>
        <strain evidence="5">CGMCC 1.15931</strain>
    </source>
</reference>
<evidence type="ECO:0000313" key="4">
    <source>
        <dbReference type="Proteomes" id="UP000430634"/>
    </source>
</evidence>
<dbReference type="AlphaFoldDB" id="A0A6I3SYA8"/>
<proteinExistence type="predicted"/>
<evidence type="ECO:0000313" key="5">
    <source>
        <dbReference type="Proteomes" id="UP000622638"/>
    </source>
</evidence>
<evidence type="ECO:0000256" key="1">
    <source>
        <dbReference type="SAM" id="Phobius"/>
    </source>
</evidence>
<reference evidence="3 4" key="3">
    <citation type="submission" date="2019-11" db="EMBL/GenBank/DDBJ databases">
        <title>Type strains purchased from KCTC, JCM and DSMZ.</title>
        <authorList>
            <person name="Lu H."/>
        </authorList>
    </citation>
    <scope>NUCLEOTIDE SEQUENCE [LARGE SCALE GENOMIC DNA]</scope>
    <source>
        <strain evidence="3 4">KCTC 52429</strain>
    </source>
</reference>
<keyword evidence="5" id="KW-1185">Reference proteome</keyword>
<dbReference type="OrthoDB" id="7866626at2"/>
<name>A0A6I3SYA8_9BURK</name>
<gene>
    <name evidence="2" type="ORF">GCM10011572_50020</name>
    <name evidence="3" type="ORF">GM672_15815</name>
</gene>
<evidence type="ECO:0000313" key="3">
    <source>
        <dbReference type="EMBL" id="MTV54198.1"/>
    </source>
</evidence>
<organism evidence="3 4">
    <name type="scientific">Pseudoduganella buxea</name>
    <dbReference type="NCBI Taxonomy" id="1949069"/>
    <lineage>
        <taxon>Bacteria</taxon>
        <taxon>Pseudomonadati</taxon>
        <taxon>Pseudomonadota</taxon>
        <taxon>Betaproteobacteria</taxon>
        <taxon>Burkholderiales</taxon>
        <taxon>Oxalobacteraceae</taxon>
        <taxon>Telluria group</taxon>
        <taxon>Pseudoduganella</taxon>
    </lineage>
</organism>
<keyword evidence="1" id="KW-0472">Membrane</keyword>
<evidence type="ECO:0008006" key="6">
    <source>
        <dbReference type="Google" id="ProtNLM"/>
    </source>
</evidence>
<dbReference type="EMBL" id="WNKZ01000045">
    <property type="protein sequence ID" value="MTV54198.1"/>
    <property type="molecule type" value="Genomic_DNA"/>
</dbReference>
<dbReference type="Proteomes" id="UP000622638">
    <property type="component" value="Unassembled WGS sequence"/>
</dbReference>
<dbReference type="EMBL" id="BMKG01000033">
    <property type="protein sequence ID" value="GGC22541.1"/>
    <property type="molecule type" value="Genomic_DNA"/>
</dbReference>
<dbReference type="RefSeq" id="WP_155471500.1">
    <property type="nucleotide sequence ID" value="NZ_BMKG01000033.1"/>
</dbReference>
<dbReference type="Proteomes" id="UP000430634">
    <property type="component" value="Unassembled WGS sequence"/>
</dbReference>
<reference evidence="2" key="4">
    <citation type="submission" date="2024-05" db="EMBL/GenBank/DDBJ databases">
        <authorList>
            <person name="Sun Q."/>
            <person name="Zhou Y."/>
        </authorList>
    </citation>
    <scope>NUCLEOTIDE SEQUENCE</scope>
    <source>
        <strain evidence="2">CGMCC 1.15931</strain>
    </source>
</reference>
<accession>A0A6I3SYA8</accession>
<comment type="caution">
    <text evidence="3">The sequence shown here is derived from an EMBL/GenBank/DDBJ whole genome shotgun (WGS) entry which is preliminary data.</text>
</comment>
<evidence type="ECO:0000313" key="2">
    <source>
        <dbReference type="EMBL" id="GGC22541.1"/>
    </source>
</evidence>
<keyword evidence="1" id="KW-1133">Transmembrane helix</keyword>
<feature type="transmembrane region" description="Helical" evidence="1">
    <location>
        <begin position="29"/>
        <end position="52"/>
    </location>
</feature>
<sequence length="261" mass="29237">MTPTLKKILGLPPLRWPSNRHWLPWLNDWLNWIFFAVFALFVLLHVFPGIVFHHKLTAHGITVHSRAPLPPATDVVLARAAALVASSELATPGRRFDVYVGDVPWTYSLFAPFRKSFAVTVPVTDNIFIALGDFTADVARSRNPEYNTRALSAVIAHEITHVLITDRIGLVDSIRLPSWVAEGYCDHVAHESSFPEEEGRRLLAAGAVHPSPAYEYFVSRQLVGYLIDQRQMRFEQIATSSLQSKDLRANVLAQMPAHQGP</sequence>
<keyword evidence="1" id="KW-0812">Transmembrane</keyword>
<protein>
    <recommendedName>
        <fullName evidence="6">Peptidase MA-like domain-containing protein</fullName>
    </recommendedName>
</protein>